<keyword evidence="2" id="KW-1185">Reference proteome</keyword>
<protein>
    <submittedName>
        <fullName evidence="1">Uncharacterized protein</fullName>
    </submittedName>
</protein>
<evidence type="ECO:0000313" key="2">
    <source>
        <dbReference type="Proteomes" id="UP000827133"/>
    </source>
</evidence>
<sequence length="211" mass="23270">MSDSSSSLSSPPANPQIVGFLCEVISHLGNITTHLDAMNDPLNTLEATFRDHDQHLARIDRRLTSLTATTTNLHTRALNSSACASSSALTPLVSPVTGAAIPDFPRTYGEVQRLNGIYLDLLSPSLLNADFFIAARELGGLLRALNLRGARTAEKKRGDFIRAIGITKLARPECFFQVIAFWNGVWCRRFKKTIPILWLAINLDRTIPKEQ</sequence>
<dbReference type="Proteomes" id="UP000827133">
    <property type="component" value="Unassembled WGS sequence"/>
</dbReference>
<gene>
    <name evidence="1" type="ORF">J7337_013738</name>
</gene>
<proteinExistence type="predicted"/>
<organism evidence="1 2">
    <name type="scientific">Fusarium musae</name>
    <dbReference type="NCBI Taxonomy" id="1042133"/>
    <lineage>
        <taxon>Eukaryota</taxon>
        <taxon>Fungi</taxon>
        <taxon>Dikarya</taxon>
        <taxon>Ascomycota</taxon>
        <taxon>Pezizomycotina</taxon>
        <taxon>Sordariomycetes</taxon>
        <taxon>Hypocreomycetidae</taxon>
        <taxon>Hypocreales</taxon>
        <taxon>Nectriaceae</taxon>
        <taxon>Fusarium</taxon>
    </lineage>
</organism>
<dbReference type="KEGG" id="fmu:J7337_013738"/>
<name>A0A9P8D554_9HYPO</name>
<dbReference type="RefSeq" id="XP_044674489.1">
    <property type="nucleotide sequence ID" value="XM_044831214.1"/>
</dbReference>
<dbReference type="GeneID" id="68321594"/>
<evidence type="ECO:0000313" key="1">
    <source>
        <dbReference type="EMBL" id="KAG9495489.1"/>
    </source>
</evidence>
<dbReference type="AlphaFoldDB" id="A0A9P8D554"/>
<comment type="caution">
    <text evidence="1">The sequence shown here is derived from an EMBL/GenBank/DDBJ whole genome shotgun (WGS) entry which is preliminary data.</text>
</comment>
<accession>A0A9P8D554</accession>
<dbReference type="EMBL" id="JAHBCI010000011">
    <property type="protein sequence ID" value="KAG9495489.1"/>
    <property type="molecule type" value="Genomic_DNA"/>
</dbReference>
<reference evidence="1" key="1">
    <citation type="journal article" date="2021" name="Mol. Plant Microbe Interact.">
        <title>Telomere to telomere genome assembly of Fusarium musae F31, causal agent of crown rot disease of banana.</title>
        <authorList>
            <person name="Degradi L."/>
            <person name="Tava V."/>
            <person name="Kunova A."/>
            <person name="Cortesi P."/>
            <person name="Saracchi M."/>
            <person name="Pasquali M."/>
        </authorList>
    </citation>
    <scope>NUCLEOTIDE SEQUENCE</scope>
    <source>
        <strain evidence="1">F31</strain>
    </source>
</reference>